<dbReference type="Pfam" id="PF00378">
    <property type="entry name" value="ECH_1"/>
    <property type="match status" value="1"/>
</dbReference>
<dbReference type="AlphaFoldDB" id="A0AAJ6BP38"/>
<dbReference type="Gene3D" id="3.90.226.10">
    <property type="entry name" value="2-enoyl-CoA Hydratase, Chain A, domain 1"/>
    <property type="match status" value="1"/>
</dbReference>
<comment type="similarity">
    <text evidence="1">Belongs to the enoyl-CoA hydratase/isomerase family.</text>
</comment>
<dbReference type="Gene3D" id="1.10.12.10">
    <property type="entry name" value="Lyase 2-enoyl-coa Hydratase, Chain A, domain 2"/>
    <property type="match status" value="1"/>
</dbReference>
<proteinExistence type="inferred from homology"/>
<reference evidence="2" key="1">
    <citation type="submission" date="2023-03" db="EMBL/GenBank/DDBJ databases">
        <title>Andean soil-derived lignocellulolytic bacterial consortium as a source of novel taxa and putative plastic-active enzymes.</title>
        <authorList>
            <person name="Diaz-Garcia L."/>
            <person name="Chuvochina M."/>
            <person name="Feuerriegel G."/>
            <person name="Bunk B."/>
            <person name="Sproer C."/>
            <person name="Streit W.R."/>
            <person name="Rodriguez L.M."/>
            <person name="Overmann J."/>
            <person name="Jimenez D.J."/>
        </authorList>
    </citation>
    <scope>NUCLEOTIDE SEQUENCE</scope>
    <source>
        <strain evidence="2">MAG 26</strain>
    </source>
</reference>
<evidence type="ECO:0000313" key="2">
    <source>
        <dbReference type="EMBL" id="WEK46268.1"/>
    </source>
</evidence>
<dbReference type="SUPFAM" id="SSF52096">
    <property type="entry name" value="ClpP/crotonase"/>
    <property type="match status" value="1"/>
</dbReference>
<evidence type="ECO:0000256" key="1">
    <source>
        <dbReference type="ARBA" id="ARBA00005254"/>
    </source>
</evidence>
<dbReference type="InterPro" id="IPR014748">
    <property type="entry name" value="Enoyl-CoA_hydra_C"/>
</dbReference>
<protein>
    <submittedName>
        <fullName evidence="2">Enoyl-CoA hydratase-related protein</fullName>
    </submittedName>
</protein>
<evidence type="ECO:0000313" key="3">
    <source>
        <dbReference type="Proteomes" id="UP001218362"/>
    </source>
</evidence>
<dbReference type="Proteomes" id="UP001218362">
    <property type="component" value="Chromosome"/>
</dbReference>
<dbReference type="InterPro" id="IPR001753">
    <property type="entry name" value="Enoyl-CoA_hydra/iso"/>
</dbReference>
<dbReference type="InterPro" id="IPR051683">
    <property type="entry name" value="Enoyl-CoA_Hydratase/Isomerase"/>
</dbReference>
<dbReference type="GO" id="GO:0003824">
    <property type="term" value="F:catalytic activity"/>
    <property type="evidence" value="ECO:0007669"/>
    <property type="project" value="UniProtKB-ARBA"/>
</dbReference>
<sequence>METPDNDSVDLLVERRGGVLWLTINREARRNAISAALIEQMHRALREAQADSSLRAIVLTGAGDKAFCAGADLGRGTQAFRDEDETTTDFGRMARTVRELGVPLIARVNGACVAGGMGLMGICDLAVASNNARFGLPEVKVGVFPMQVLVHLRGVIGSRLVSELCITGDLIDAHRALEIGLVNRVVPFAELDQEVEKLLGSIRKASPAAVRSGKRAMAAMQNMAFDEAMPFAEAQINLISRTSGAAEGIAAFNERRPAKWAEDEQ</sequence>
<gene>
    <name evidence="2" type="ORF">P0Y56_14820</name>
</gene>
<dbReference type="KEGG" id="acob:P0Y56_14820"/>
<dbReference type="PANTHER" id="PTHR42964:SF1">
    <property type="entry name" value="POLYKETIDE BIOSYNTHESIS ENOYL-COA HYDRATASE PKSH-RELATED"/>
    <property type="match status" value="1"/>
</dbReference>
<dbReference type="PANTHER" id="PTHR42964">
    <property type="entry name" value="ENOYL-COA HYDRATASE"/>
    <property type="match status" value="1"/>
</dbReference>
<accession>A0AAJ6BP38</accession>
<organism evidence="2 3">
    <name type="scientific">Candidatus Andeanibacterium colombiense</name>
    <dbReference type="NCBI Taxonomy" id="3121345"/>
    <lineage>
        <taxon>Bacteria</taxon>
        <taxon>Pseudomonadati</taxon>
        <taxon>Pseudomonadota</taxon>
        <taxon>Alphaproteobacteria</taxon>
        <taxon>Sphingomonadales</taxon>
        <taxon>Sphingomonadaceae</taxon>
        <taxon>Candidatus Andeanibacterium</taxon>
    </lineage>
</organism>
<dbReference type="InterPro" id="IPR029045">
    <property type="entry name" value="ClpP/crotonase-like_dom_sf"/>
</dbReference>
<dbReference type="EMBL" id="CP119316">
    <property type="protein sequence ID" value="WEK46268.1"/>
    <property type="molecule type" value="Genomic_DNA"/>
</dbReference>
<dbReference type="CDD" id="cd06558">
    <property type="entry name" value="crotonase-like"/>
    <property type="match status" value="1"/>
</dbReference>
<name>A0AAJ6BP38_9SPHN</name>